<keyword evidence="3" id="KW-0804">Transcription</keyword>
<evidence type="ECO:0000256" key="1">
    <source>
        <dbReference type="ARBA" id="ARBA00023015"/>
    </source>
</evidence>
<dbReference type="InterPro" id="IPR001647">
    <property type="entry name" value="HTH_TetR"/>
</dbReference>
<dbReference type="Gene3D" id="1.10.357.10">
    <property type="entry name" value="Tetracycline Repressor, domain 2"/>
    <property type="match status" value="1"/>
</dbReference>
<feature type="domain" description="HTH tetR-type" evidence="5">
    <location>
        <begin position="10"/>
        <end position="70"/>
    </location>
</feature>
<dbReference type="InterPro" id="IPR054156">
    <property type="entry name" value="YxaF_TetR_C"/>
</dbReference>
<feature type="DNA-binding region" description="H-T-H motif" evidence="4">
    <location>
        <begin position="33"/>
        <end position="52"/>
    </location>
</feature>
<dbReference type="GO" id="GO:0003677">
    <property type="term" value="F:DNA binding"/>
    <property type="evidence" value="ECO:0007669"/>
    <property type="project" value="UniProtKB-UniRule"/>
</dbReference>
<dbReference type="AlphaFoldDB" id="A0A5B8TZX2"/>
<dbReference type="RefSeq" id="WP_146915305.1">
    <property type="nucleotide sequence ID" value="NZ_CP042430.1"/>
</dbReference>
<organism evidence="6 7">
    <name type="scientific">Baekduia soli</name>
    <dbReference type="NCBI Taxonomy" id="496014"/>
    <lineage>
        <taxon>Bacteria</taxon>
        <taxon>Bacillati</taxon>
        <taxon>Actinomycetota</taxon>
        <taxon>Thermoleophilia</taxon>
        <taxon>Solirubrobacterales</taxon>
        <taxon>Baekduiaceae</taxon>
        <taxon>Baekduia</taxon>
    </lineage>
</organism>
<keyword evidence="7" id="KW-1185">Reference proteome</keyword>
<dbReference type="PROSITE" id="PS50977">
    <property type="entry name" value="HTH_TETR_2"/>
    <property type="match status" value="1"/>
</dbReference>
<keyword evidence="1" id="KW-0805">Transcription regulation</keyword>
<dbReference type="Proteomes" id="UP000321805">
    <property type="component" value="Chromosome"/>
</dbReference>
<dbReference type="KEGG" id="bsol:FSW04_00930"/>
<dbReference type="InterPro" id="IPR009057">
    <property type="entry name" value="Homeodomain-like_sf"/>
</dbReference>
<sequence length="196" mass="20235">MGDPDVTAPAPTRERIVTAGAELLRRKGYAGTGVKEIVAAAQAPFGSLYHHFPGGKEQLGEEVIRHAGALYALLGPAVFDPAPDVVTGVRDFFAGAAAHLVESDYADACPIATVALEVASTSEPLRRATADVFESWLTMLAERFAAAGMDDGRAREQAVAMLCALEGAFVLSRSLRSTEPLAVAGALAAGSVAAAL</sequence>
<accession>A0A5B8TZX2</accession>
<dbReference type="PANTHER" id="PTHR47506">
    <property type="entry name" value="TRANSCRIPTIONAL REGULATORY PROTEIN"/>
    <property type="match status" value="1"/>
</dbReference>
<name>A0A5B8TZX2_9ACTN</name>
<evidence type="ECO:0000313" key="6">
    <source>
        <dbReference type="EMBL" id="QEC46280.1"/>
    </source>
</evidence>
<proteinExistence type="predicted"/>
<dbReference type="EMBL" id="CP042430">
    <property type="protein sequence ID" value="QEC46280.1"/>
    <property type="molecule type" value="Genomic_DNA"/>
</dbReference>
<evidence type="ECO:0000256" key="3">
    <source>
        <dbReference type="ARBA" id="ARBA00023163"/>
    </source>
</evidence>
<dbReference type="Pfam" id="PF00440">
    <property type="entry name" value="TetR_N"/>
    <property type="match status" value="1"/>
</dbReference>
<dbReference type="Pfam" id="PF21993">
    <property type="entry name" value="TetR_C_13_2"/>
    <property type="match status" value="1"/>
</dbReference>
<evidence type="ECO:0000256" key="2">
    <source>
        <dbReference type="ARBA" id="ARBA00023125"/>
    </source>
</evidence>
<dbReference type="SUPFAM" id="SSF46689">
    <property type="entry name" value="Homeodomain-like"/>
    <property type="match status" value="1"/>
</dbReference>
<protein>
    <submittedName>
        <fullName evidence="6">TetR/AcrR family transcriptional regulator</fullName>
    </submittedName>
</protein>
<dbReference type="SUPFAM" id="SSF48498">
    <property type="entry name" value="Tetracyclin repressor-like, C-terminal domain"/>
    <property type="match status" value="1"/>
</dbReference>
<reference evidence="6 7" key="1">
    <citation type="journal article" date="2018" name="J. Microbiol.">
        <title>Baekduia soli gen. nov., sp. nov., a novel bacterium isolated from the soil of Baekdu Mountain and proposal of a novel family name, Baekduiaceae fam. nov.</title>
        <authorList>
            <person name="An D.S."/>
            <person name="Siddiqi M.Z."/>
            <person name="Kim K.H."/>
            <person name="Yu H.S."/>
            <person name="Im W.T."/>
        </authorList>
    </citation>
    <scope>NUCLEOTIDE SEQUENCE [LARGE SCALE GENOMIC DNA]</scope>
    <source>
        <strain evidence="6 7">BR7-21</strain>
    </source>
</reference>
<evidence type="ECO:0000313" key="7">
    <source>
        <dbReference type="Proteomes" id="UP000321805"/>
    </source>
</evidence>
<keyword evidence="2 4" id="KW-0238">DNA-binding</keyword>
<gene>
    <name evidence="6" type="ORF">FSW04_00930</name>
</gene>
<dbReference type="InterPro" id="IPR036271">
    <property type="entry name" value="Tet_transcr_reg_TetR-rel_C_sf"/>
</dbReference>
<evidence type="ECO:0000256" key="4">
    <source>
        <dbReference type="PROSITE-ProRule" id="PRU00335"/>
    </source>
</evidence>
<evidence type="ECO:0000259" key="5">
    <source>
        <dbReference type="PROSITE" id="PS50977"/>
    </source>
</evidence>
<dbReference type="OrthoDB" id="4567939at2"/>
<dbReference type="PANTHER" id="PTHR47506:SF3">
    <property type="entry name" value="HTH-TYPE TRANSCRIPTIONAL REGULATOR LMRA"/>
    <property type="match status" value="1"/>
</dbReference>